<dbReference type="Pfam" id="PF05699">
    <property type="entry name" value="Dimer_Tnp_hAT"/>
    <property type="match status" value="1"/>
</dbReference>
<evidence type="ECO:0000313" key="5">
    <source>
        <dbReference type="Proteomes" id="UP000663870"/>
    </source>
</evidence>
<feature type="domain" description="HAT C-terminal dimerisation" evidence="1">
    <location>
        <begin position="294"/>
        <end position="370"/>
    </location>
</feature>
<proteinExistence type="predicted"/>
<evidence type="ECO:0000313" key="2">
    <source>
        <dbReference type="EMBL" id="CAF0997862.1"/>
    </source>
</evidence>
<dbReference type="InterPro" id="IPR012337">
    <property type="entry name" value="RNaseH-like_sf"/>
</dbReference>
<dbReference type="EMBL" id="CAJNOL010000521">
    <property type="protein sequence ID" value="CAF1100847.1"/>
    <property type="molecule type" value="Genomic_DNA"/>
</dbReference>
<dbReference type="InterPro" id="IPR052717">
    <property type="entry name" value="Vacuolar_transposase_reg"/>
</dbReference>
<dbReference type="Proteomes" id="UP000663870">
    <property type="component" value="Unassembled WGS sequence"/>
</dbReference>
<dbReference type="EMBL" id="CAJNOL010000520">
    <property type="protein sequence ID" value="CAF1100577.1"/>
    <property type="molecule type" value="Genomic_DNA"/>
</dbReference>
<dbReference type="InterPro" id="IPR008906">
    <property type="entry name" value="HATC_C_dom"/>
</dbReference>
<evidence type="ECO:0000313" key="4">
    <source>
        <dbReference type="EMBL" id="CAF1100847.1"/>
    </source>
</evidence>
<dbReference type="PANTHER" id="PTHR46169:SF17">
    <property type="entry name" value="HAT C-TERMINAL DIMERISATION DOMAIN-CONTAINING PROTEIN"/>
    <property type="match status" value="1"/>
</dbReference>
<organism evidence="3 5">
    <name type="scientific">Rotaria sordida</name>
    <dbReference type="NCBI Taxonomy" id="392033"/>
    <lineage>
        <taxon>Eukaryota</taxon>
        <taxon>Metazoa</taxon>
        <taxon>Spiralia</taxon>
        <taxon>Gnathifera</taxon>
        <taxon>Rotifera</taxon>
        <taxon>Eurotatoria</taxon>
        <taxon>Bdelloidea</taxon>
        <taxon>Philodinida</taxon>
        <taxon>Philodinidae</taxon>
        <taxon>Rotaria</taxon>
    </lineage>
</organism>
<dbReference type="Proteomes" id="UP000663854">
    <property type="component" value="Unassembled WGS sequence"/>
</dbReference>
<dbReference type="GO" id="GO:0046983">
    <property type="term" value="F:protein dimerization activity"/>
    <property type="evidence" value="ECO:0007669"/>
    <property type="project" value="InterPro"/>
</dbReference>
<dbReference type="AlphaFoldDB" id="A0A814P927"/>
<dbReference type="GO" id="GO:0005634">
    <property type="term" value="C:nucleus"/>
    <property type="evidence" value="ECO:0007669"/>
    <property type="project" value="TreeGrafter"/>
</dbReference>
<dbReference type="SUPFAM" id="SSF53098">
    <property type="entry name" value="Ribonuclease H-like"/>
    <property type="match status" value="1"/>
</dbReference>
<protein>
    <recommendedName>
        <fullName evidence="1">HAT C-terminal dimerisation domain-containing protein</fullName>
    </recommendedName>
</protein>
<gene>
    <name evidence="3" type="ORF">JXQ802_LOCUS19182</name>
    <name evidence="4" type="ORF">JXQ802_LOCUS19196</name>
    <name evidence="2" type="ORF">PYM288_LOCUS14457</name>
</gene>
<sequence length="372" mass="43028">MNILRSFGIDPDAYQIIYVTDNGSNLISALDGEAHIRCICHCINLAVSQSLEQCPMTDLLVSECRQLVEHFKRCELQSKLALTLKQDICTGWNSTYDTLWSIWLNYEDVEEILANRKEEKFIVGIDRYLIKEVTDLLSVFKIGSEKLSADDTPTLHSVLPWFSKFKKTCEPKNTDTSCIVQFKKKLLEKLDDKMWISEIHYISTFLHPETKSLAILTQTQRNEVVQSVKKMLKTVGIVEEKLEVIPTNDNDERKKRRNKRAKRDDITVDDVLKEFVSNENLSNDDDDPYDEVIEYMKSKVNYENDEDVLSWWKKHSCIYPQLSRLAAALLSVPSSSASSERIFSEAGRILEARRQQLNPESLDSLVFLRNFR</sequence>
<accession>A0A814P927</accession>
<evidence type="ECO:0000313" key="3">
    <source>
        <dbReference type="EMBL" id="CAF1100577.1"/>
    </source>
</evidence>
<dbReference type="PANTHER" id="PTHR46169">
    <property type="entry name" value="DNA REPLICATION-RELATED ELEMENT FACTOR, ISOFORM A"/>
    <property type="match status" value="1"/>
</dbReference>
<reference evidence="3" key="1">
    <citation type="submission" date="2021-02" db="EMBL/GenBank/DDBJ databases">
        <authorList>
            <person name="Nowell W R."/>
        </authorList>
    </citation>
    <scope>NUCLEOTIDE SEQUENCE</scope>
</reference>
<dbReference type="GO" id="GO:0006357">
    <property type="term" value="P:regulation of transcription by RNA polymerase II"/>
    <property type="evidence" value="ECO:0007669"/>
    <property type="project" value="TreeGrafter"/>
</dbReference>
<evidence type="ECO:0000259" key="1">
    <source>
        <dbReference type="Pfam" id="PF05699"/>
    </source>
</evidence>
<name>A0A814P927_9BILA</name>
<comment type="caution">
    <text evidence="3">The sequence shown here is derived from an EMBL/GenBank/DDBJ whole genome shotgun (WGS) entry which is preliminary data.</text>
</comment>
<dbReference type="EMBL" id="CAJNOH010000318">
    <property type="protein sequence ID" value="CAF0997862.1"/>
    <property type="molecule type" value="Genomic_DNA"/>
</dbReference>
<keyword evidence="5" id="KW-1185">Reference proteome</keyword>